<evidence type="ECO:0000313" key="9">
    <source>
        <dbReference type="EMBL" id="VDL71535.1"/>
    </source>
</evidence>
<comment type="similarity">
    <text evidence="2">Belongs to the ALG14 family.</text>
</comment>
<reference evidence="9 10" key="2">
    <citation type="submission" date="2018-11" db="EMBL/GenBank/DDBJ databases">
        <authorList>
            <consortium name="Pathogen Informatics"/>
        </authorList>
    </citation>
    <scope>NUCLEOTIDE SEQUENCE [LARGE SCALE GENOMIC DNA]</scope>
</reference>
<evidence type="ECO:0000256" key="1">
    <source>
        <dbReference type="ARBA" id="ARBA00004389"/>
    </source>
</evidence>
<keyword evidence="6 8" id="KW-1133">Transmembrane helix</keyword>
<dbReference type="PANTHER" id="PTHR12154:SF4">
    <property type="entry name" value="UDP-N-ACETYLGLUCOSAMINE TRANSFERASE SUBUNIT ALG14 HOMOLOG"/>
    <property type="match status" value="1"/>
</dbReference>
<evidence type="ECO:0000256" key="2">
    <source>
        <dbReference type="ARBA" id="ARBA00009731"/>
    </source>
</evidence>
<dbReference type="PANTHER" id="PTHR12154">
    <property type="entry name" value="GLYCOSYL TRANSFERASE-RELATED"/>
    <property type="match status" value="1"/>
</dbReference>
<evidence type="ECO:0000256" key="4">
    <source>
        <dbReference type="ARBA" id="ARBA00022692"/>
    </source>
</evidence>
<gene>
    <name evidence="9" type="ORF">NBR_LOCUS7946</name>
</gene>
<evidence type="ECO:0000256" key="3">
    <source>
        <dbReference type="ARBA" id="ARBA00017467"/>
    </source>
</evidence>
<dbReference type="STRING" id="27835.A0A158QY66"/>
<evidence type="ECO:0000256" key="8">
    <source>
        <dbReference type="SAM" id="Phobius"/>
    </source>
</evidence>
<evidence type="ECO:0000256" key="7">
    <source>
        <dbReference type="ARBA" id="ARBA00023136"/>
    </source>
</evidence>
<sequence>MVFVFFFCIVSLILFGVFLTTGYLSYLVRHSNHGRKKIGVRSNTVSLCCVMGSGGHTMEMLEMVEKLGEKYAPRCYIIADTDSMSEEKVMELENRRNSGSFELCRIPRSREVGQSFVTAIPTTLYSFLFAVKIVWNASPDLLLVNGPGSCIPVVFAAALFDMVRLRDTIIIYEESICRVESLSLSGSILYFAGLADDIIVQWKQLKEKYPRTTLISDLK</sequence>
<dbReference type="WBParaSite" id="NBR_0000794501-mRNA-1">
    <property type="protein sequence ID" value="NBR_0000794501-mRNA-1"/>
    <property type="gene ID" value="NBR_0000794501"/>
</dbReference>
<dbReference type="GO" id="GO:0006488">
    <property type="term" value="P:dolichol-linked oligosaccharide biosynthetic process"/>
    <property type="evidence" value="ECO:0007669"/>
    <property type="project" value="InterPro"/>
</dbReference>
<feature type="transmembrane region" description="Helical" evidence="8">
    <location>
        <begin position="141"/>
        <end position="160"/>
    </location>
</feature>
<dbReference type="Proteomes" id="UP000271162">
    <property type="component" value="Unassembled WGS sequence"/>
</dbReference>
<accession>A0A158QY66</accession>
<proteinExistence type="inferred from homology"/>
<name>A0A158QY66_NIPBR</name>
<keyword evidence="10" id="KW-1185">Reference proteome</keyword>
<evidence type="ECO:0000313" key="11">
    <source>
        <dbReference type="WBParaSite" id="NBR_0000794501-mRNA-1"/>
    </source>
</evidence>
<comment type="subcellular location">
    <subcellularLocation>
        <location evidence="1">Endoplasmic reticulum membrane</location>
        <topology evidence="1">Single-pass membrane protein</topology>
    </subcellularLocation>
</comment>
<keyword evidence="5" id="KW-0256">Endoplasmic reticulum</keyword>
<dbReference type="OMA" id="CRIVFIE"/>
<keyword evidence="4 8" id="KW-0812">Transmembrane</keyword>
<organism evidence="11">
    <name type="scientific">Nippostrongylus brasiliensis</name>
    <name type="common">Rat hookworm</name>
    <dbReference type="NCBI Taxonomy" id="27835"/>
    <lineage>
        <taxon>Eukaryota</taxon>
        <taxon>Metazoa</taxon>
        <taxon>Ecdysozoa</taxon>
        <taxon>Nematoda</taxon>
        <taxon>Chromadorea</taxon>
        <taxon>Rhabditida</taxon>
        <taxon>Rhabditina</taxon>
        <taxon>Rhabditomorpha</taxon>
        <taxon>Strongyloidea</taxon>
        <taxon>Heligmosomidae</taxon>
        <taxon>Nippostrongylus</taxon>
    </lineage>
</organism>
<dbReference type="AlphaFoldDB" id="A0A158QY66"/>
<evidence type="ECO:0000256" key="6">
    <source>
        <dbReference type="ARBA" id="ARBA00022989"/>
    </source>
</evidence>
<dbReference type="GO" id="GO:0043541">
    <property type="term" value="C:UDP-N-acetylglucosamine transferase complex"/>
    <property type="evidence" value="ECO:0007669"/>
    <property type="project" value="TreeGrafter"/>
</dbReference>
<feature type="transmembrane region" description="Helical" evidence="8">
    <location>
        <begin position="115"/>
        <end position="135"/>
    </location>
</feature>
<keyword evidence="7 8" id="KW-0472">Membrane</keyword>
<evidence type="ECO:0000313" key="10">
    <source>
        <dbReference type="Proteomes" id="UP000271162"/>
    </source>
</evidence>
<dbReference type="InterPro" id="IPR013969">
    <property type="entry name" value="Oligosacch_biosynth_Alg14"/>
</dbReference>
<dbReference type="GO" id="GO:0004577">
    <property type="term" value="F:N-acetylglucosaminyldiphosphodolichol N-acetylglucosaminyltransferase activity"/>
    <property type="evidence" value="ECO:0007669"/>
    <property type="project" value="TreeGrafter"/>
</dbReference>
<dbReference type="EMBL" id="UYSL01019945">
    <property type="protein sequence ID" value="VDL71535.1"/>
    <property type="molecule type" value="Genomic_DNA"/>
</dbReference>
<protein>
    <recommendedName>
        <fullName evidence="3">UDP-N-acetylglucosamine transferase subunit ALG14</fullName>
    </recommendedName>
</protein>
<evidence type="ECO:0000256" key="5">
    <source>
        <dbReference type="ARBA" id="ARBA00022824"/>
    </source>
</evidence>
<dbReference type="Gene3D" id="3.40.50.2000">
    <property type="entry name" value="Glycogen Phosphorylase B"/>
    <property type="match status" value="1"/>
</dbReference>
<reference evidence="11" key="1">
    <citation type="submission" date="2016-04" db="UniProtKB">
        <authorList>
            <consortium name="WormBaseParasite"/>
        </authorList>
    </citation>
    <scope>IDENTIFICATION</scope>
</reference>
<dbReference type="Pfam" id="PF08660">
    <property type="entry name" value="Alg14"/>
    <property type="match status" value="1"/>
</dbReference>
<feature type="transmembrane region" description="Helical" evidence="8">
    <location>
        <begin position="6"/>
        <end position="28"/>
    </location>
</feature>